<feature type="signal peptide" evidence="1">
    <location>
        <begin position="1"/>
        <end position="40"/>
    </location>
</feature>
<name>A0ABV8DUT7_9NOCA</name>
<dbReference type="Pfam" id="PF00756">
    <property type="entry name" value="Esterase"/>
    <property type="match status" value="1"/>
</dbReference>
<reference evidence="3" key="1">
    <citation type="journal article" date="2019" name="Int. J. Syst. Evol. Microbiol.">
        <title>The Global Catalogue of Microorganisms (GCM) 10K type strain sequencing project: providing services to taxonomists for standard genome sequencing and annotation.</title>
        <authorList>
            <consortium name="The Broad Institute Genomics Platform"/>
            <consortium name="The Broad Institute Genome Sequencing Center for Infectious Disease"/>
            <person name="Wu L."/>
            <person name="Ma J."/>
        </authorList>
    </citation>
    <scope>NUCLEOTIDE SEQUENCE [LARGE SCALE GENOMIC DNA]</scope>
    <source>
        <strain evidence="3">CGMCC 4.7330</strain>
    </source>
</reference>
<dbReference type="PANTHER" id="PTHR48098">
    <property type="entry name" value="ENTEROCHELIN ESTERASE-RELATED"/>
    <property type="match status" value="1"/>
</dbReference>
<gene>
    <name evidence="2" type="ORF">ACFO0B_17970</name>
</gene>
<accession>A0ABV8DUT7</accession>
<evidence type="ECO:0000256" key="1">
    <source>
        <dbReference type="SAM" id="SignalP"/>
    </source>
</evidence>
<dbReference type="InterPro" id="IPR000801">
    <property type="entry name" value="Esterase-like"/>
</dbReference>
<dbReference type="SUPFAM" id="SSF53474">
    <property type="entry name" value="alpha/beta-Hydrolases"/>
    <property type="match status" value="1"/>
</dbReference>
<proteinExistence type="predicted"/>
<comment type="caution">
    <text evidence="2">The sequence shown here is derived from an EMBL/GenBank/DDBJ whole genome shotgun (WGS) entry which is preliminary data.</text>
</comment>
<dbReference type="EMBL" id="JBHSAX010000014">
    <property type="protein sequence ID" value="MFC3963882.1"/>
    <property type="molecule type" value="Genomic_DNA"/>
</dbReference>
<dbReference type="RefSeq" id="WP_378613612.1">
    <property type="nucleotide sequence ID" value="NZ_JBHSAX010000014.1"/>
</dbReference>
<sequence length="348" mass="36626">MRGVNIRRRAGSRIRRIALLTLAVVLPVGTALGTAAPASAAYDPAGIDVWVDSPMGPIKSRIFRAADGNTDRVVYALDGMRAREDLSGWELHTEVPRQLAAANINVVLPIGGQSSFYADWAAPSSLAGLPPASGSAGSATGSGGLQALDPGPGKSYRYQWETFLTGALPEALRDRFGFATERNGVIGLSMGASAALALAAFHPERYSYAAAYSGMLNVNAPGMREAIRLAMVDAGGYNIESMAPAASALWQRLDPFSFAPLLRENGTRLWIAAADGRPVPADGADLDTLNAIALENLAAANTRAFQGRLDSVGVTNVTYDFANVGVHTWRNWESEVGRMLPDLAAGIG</sequence>
<dbReference type="PANTHER" id="PTHR48098:SF1">
    <property type="entry name" value="DIACYLGLYCEROL ACYLTRANSFERASE_MYCOLYLTRANSFERASE AG85A"/>
    <property type="match status" value="1"/>
</dbReference>
<dbReference type="Gene3D" id="3.40.50.1820">
    <property type="entry name" value="alpha/beta hydrolase"/>
    <property type="match status" value="1"/>
</dbReference>
<evidence type="ECO:0000313" key="3">
    <source>
        <dbReference type="Proteomes" id="UP001595696"/>
    </source>
</evidence>
<feature type="chain" id="PRO_5046005902" evidence="1">
    <location>
        <begin position="41"/>
        <end position="348"/>
    </location>
</feature>
<keyword evidence="3" id="KW-1185">Reference proteome</keyword>
<organism evidence="2 3">
    <name type="scientific">Nocardia jiangsuensis</name>
    <dbReference type="NCBI Taxonomy" id="1691563"/>
    <lineage>
        <taxon>Bacteria</taxon>
        <taxon>Bacillati</taxon>
        <taxon>Actinomycetota</taxon>
        <taxon>Actinomycetes</taxon>
        <taxon>Mycobacteriales</taxon>
        <taxon>Nocardiaceae</taxon>
        <taxon>Nocardia</taxon>
    </lineage>
</organism>
<dbReference type="InterPro" id="IPR029058">
    <property type="entry name" value="AB_hydrolase_fold"/>
</dbReference>
<dbReference type="Proteomes" id="UP001595696">
    <property type="component" value="Unassembled WGS sequence"/>
</dbReference>
<dbReference type="InterPro" id="IPR050583">
    <property type="entry name" value="Mycobacterial_A85_antigen"/>
</dbReference>
<keyword evidence="2" id="KW-0378">Hydrolase</keyword>
<keyword evidence="1" id="KW-0732">Signal</keyword>
<dbReference type="GO" id="GO:0016787">
    <property type="term" value="F:hydrolase activity"/>
    <property type="evidence" value="ECO:0007669"/>
    <property type="project" value="UniProtKB-KW"/>
</dbReference>
<protein>
    <submittedName>
        <fullName evidence="2">Alpha/beta hydrolase</fullName>
    </submittedName>
</protein>
<evidence type="ECO:0000313" key="2">
    <source>
        <dbReference type="EMBL" id="MFC3963882.1"/>
    </source>
</evidence>